<evidence type="ECO:0000256" key="1">
    <source>
        <dbReference type="ARBA" id="ARBA00001946"/>
    </source>
</evidence>
<keyword evidence="9" id="KW-1185">Reference proteome</keyword>
<dbReference type="EMBL" id="SPQB01000016">
    <property type="protein sequence ID" value="TFU32960.1"/>
    <property type="molecule type" value="Genomic_DNA"/>
</dbReference>
<evidence type="ECO:0000256" key="4">
    <source>
        <dbReference type="ARBA" id="ARBA00021948"/>
    </source>
</evidence>
<comment type="similarity">
    <text evidence="2">Belongs to the ComB family.</text>
</comment>
<keyword evidence="6" id="KW-0460">Magnesium</keyword>
<evidence type="ECO:0000256" key="2">
    <source>
        <dbReference type="ARBA" id="ARBA00009997"/>
    </source>
</evidence>
<dbReference type="OrthoDB" id="8588453at2"/>
<keyword evidence="5 8" id="KW-0378">Hydrolase</keyword>
<evidence type="ECO:0000256" key="7">
    <source>
        <dbReference type="ARBA" id="ARBA00033711"/>
    </source>
</evidence>
<sequence>MSSPFDQSTYQVRLDWGVEGLRRLAAADIYVVADPIRYSSGVLKVLANGHDFDVARSDCPNGGAITKELAARDDVPVVFAGTLGNATAVARAVKDEQERRQARTSVAIIAGGERTPEGDIRFAVEDLLAAGAIIDALVPLGIDHSSPEAVAAAESFAALRRGVKHLLTGSGSGRELESDPDAQADVVAAAKVDSTDVVPVLRDGFFVAR</sequence>
<evidence type="ECO:0000256" key="5">
    <source>
        <dbReference type="ARBA" id="ARBA00022801"/>
    </source>
</evidence>
<protein>
    <recommendedName>
        <fullName evidence="4">Probable 2-phosphosulfolactate phosphatase</fullName>
        <ecNumber evidence="3">3.1.3.71</ecNumber>
    </recommendedName>
</protein>
<organism evidence="8 9">
    <name type="scientific">Microbacterium paludicola</name>
    <dbReference type="NCBI Taxonomy" id="300019"/>
    <lineage>
        <taxon>Bacteria</taxon>
        <taxon>Bacillati</taxon>
        <taxon>Actinomycetota</taxon>
        <taxon>Actinomycetes</taxon>
        <taxon>Micrococcales</taxon>
        <taxon>Microbacteriaceae</taxon>
        <taxon>Microbacterium</taxon>
    </lineage>
</organism>
<dbReference type="AlphaFoldDB" id="A0A4Y9FXF0"/>
<dbReference type="GO" id="GO:0000287">
    <property type="term" value="F:magnesium ion binding"/>
    <property type="evidence" value="ECO:0007669"/>
    <property type="project" value="InterPro"/>
</dbReference>
<dbReference type="PANTHER" id="PTHR37311:SF1">
    <property type="entry name" value="2-PHOSPHOSULFOLACTATE PHOSPHATASE-RELATED"/>
    <property type="match status" value="1"/>
</dbReference>
<dbReference type="InterPro" id="IPR036702">
    <property type="entry name" value="ComB-like_sf"/>
</dbReference>
<dbReference type="PANTHER" id="PTHR37311">
    <property type="entry name" value="2-PHOSPHOSULFOLACTATE PHOSPHATASE-RELATED"/>
    <property type="match status" value="1"/>
</dbReference>
<reference evidence="8 9" key="1">
    <citation type="submission" date="2019-03" db="EMBL/GenBank/DDBJ databases">
        <title>Diversity of the mouse oral microbiome.</title>
        <authorList>
            <person name="Joseph S."/>
            <person name="Aduse-Opoku J."/>
            <person name="Curtis M."/>
            <person name="Wade W."/>
            <person name="Hashim A."/>
        </authorList>
    </citation>
    <scope>NUCLEOTIDE SEQUENCE [LARGE SCALE GENOMIC DNA]</scope>
    <source>
        <strain evidence="8 9">P1012</strain>
    </source>
</reference>
<accession>A0A4Y9FXF0</accession>
<comment type="cofactor">
    <cofactor evidence="1">
        <name>Mg(2+)</name>
        <dbReference type="ChEBI" id="CHEBI:18420"/>
    </cofactor>
</comment>
<dbReference type="Gene3D" id="3.90.1560.10">
    <property type="entry name" value="ComB-like"/>
    <property type="match status" value="1"/>
</dbReference>
<dbReference type="RefSeq" id="WP_135114392.1">
    <property type="nucleotide sequence ID" value="NZ_JADGLL010000016.1"/>
</dbReference>
<evidence type="ECO:0000256" key="6">
    <source>
        <dbReference type="ARBA" id="ARBA00022842"/>
    </source>
</evidence>
<dbReference type="GO" id="GO:0050532">
    <property type="term" value="F:2-phosphosulfolactate phosphatase activity"/>
    <property type="evidence" value="ECO:0007669"/>
    <property type="project" value="UniProtKB-EC"/>
</dbReference>
<gene>
    <name evidence="8" type="ORF">E4U02_08395</name>
</gene>
<dbReference type="Pfam" id="PF04029">
    <property type="entry name" value="2-ph_phosp"/>
    <property type="match status" value="1"/>
</dbReference>
<comment type="catalytic activity">
    <reaction evidence="7">
        <text>(2R)-O-phospho-3-sulfolactate + H2O = (2R)-3-sulfolactate + phosphate</text>
        <dbReference type="Rhea" id="RHEA:23416"/>
        <dbReference type="ChEBI" id="CHEBI:15377"/>
        <dbReference type="ChEBI" id="CHEBI:15597"/>
        <dbReference type="ChEBI" id="CHEBI:43474"/>
        <dbReference type="ChEBI" id="CHEBI:58738"/>
        <dbReference type="EC" id="3.1.3.71"/>
    </reaction>
</comment>
<name>A0A4Y9FXF0_9MICO</name>
<dbReference type="GO" id="GO:0050545">
    <property type="term" value="F:sulfopyruvate decarboxylase activity"/>
    <property type="evidence" value="ECO:0007669"/>
    <property type="project" value="TreeGrafter"/>
</dbReference>
<dbReference type="InterPro" id="IPR005238">
    <property type="entry name" value="ComB-like"/>
</dbReference>
<proteinExistence type="inferred from homology"/>
<dbReference type="SUPFAM" id="SSF142823">
    <property type="entry name" value="ComB-like"/>
    <property type="match status" value="1"/>
</dbReference>
<dbReference type="EC" id="3.1.3.71" evidence="3"/>
<dbReference type="Proteomes" id="UP000298358">
    <property type="component" value="Unassembled WGS sequence"/>
</dbReference>
<evidence type="ECO:0000256" key="3">
    <source>
        <dbReference type="ARBA" id="ARBA00012953"/>
    </source>
</evidence>
<comment type="caution">
    <text evidence="8">The sequence shown here is derived from an EMBL/GenBank/DDBJ whole genome shotgun (WGS) entry which is preliminary data.</text>
</comment>
<evidence type="ECO:0000313" key="8">
    <source>
        <dbReference type="EMBL" id="TFU32960.1"/>
    </source>
</evidence>
<evidence type="ECO:0000313" key="9">
    <source>
        <dbReference type="Proteomes" id="UP000298358"/>
    </source>
</evidence>